<dbReference type="Proteomes" id="UP000008237">
    <property type="component" value="Unassembled WGS sequence"/>
</dbReference>
<dbReference type="EMBL" id="GL449450">
    <property type="protein sequence ID" value="EFN82664.1"/>
    <property type="molecule type" value="Genomic_DNA"/>
</dbReference>
<reference evidence="1 2" key="1">
    <citation type="journal article" date="2010" name="Science">
        <title>Genomic comparison of the ants Camponotus floridanus and Harpegnathos saltator.</title>
        <authorList>
            <person name="Bonasio R."/>
            <person name="Zhang G."/>
            <person name="Ye C."/>
            <person name="Mutti N.S."/>
            <person name="Fang X."/>
            <person name="Qin N."/>
            <person name="Donahue G."/>
            <person name="Yang P."/>
            <person name="Li Q."/>
            <person name="Li C."/>
            <person name="Zhang P."/>
            <person name="Huang Z."/>
            <person name="Berger S.L."/>
            <person name="Reinberg D."/>
            <person name="Wang J."/>
            <person name="Liebig J."/>
        </authorList>
    </citation>
    <scope>NUCLEOTIDE SEQUENCE [LARGE SCALE GENOMIC DNA]</scope>
    <source>
        <strain evidence="1 2">R22 G/1</strain>
    </source>
</reference>
<gene>
    <name evidence="1" type="ORF">EAI_03477</name>
</gene>
<proteinExistence type="predicted"/>
<accession>E2BNR7</accession>
<keyword evidence="2" id="KW-1185">Reference proteome</keyword>
<protein>
    <submittedName>
        <fullName evidence="1">Uncharacterized protein</fullName>
    </submittedName>
</protein>
<evidence type="ECO:0000313" key="1">
    <source>
        <dbReference type="EMBL" id="EFN82664.1"/>
    </source>
</evidence>
<dbReference type="InParanoid" id="E2BNR7"/>
<name>E2BNR7_HARSA</name>
<organism evidence="2">
    <name type="scientific">Harpegnathos saltator</name>
    <name type="common">Jerdon's jumping ant</name>
    <dbReference type="NCBI Taxonomy" id="610380"/>
    <lineage>
        <taxon>Eukaryota</taxon>
        <taxon>Metazoa</taxon>
        <taxon>Ecdysozoa</taxon>
        <taxon>Arthropoda</taxon>
        <taxon>Hexapoda</taxon>
        <taxon>Insecta</taxon>
        <taxon>Pterygota</taxon>
        <taxon>Neoptera</taxon>
        <taxon>Endopterygota</taxon>
        <taxon>Hymenoptera</taxon>
        <taxon>Apocrita</taxon>
        <taxon>Aculeata</taxon>
        <taxon>Formicoidea</taxon>
        <taxon>Formicidae</taxon>
        <taxon>Ponerinae</taxon>
        <taxon>Ponerini</taxon>
        <taxon>Harpegnathos</taxon>
    </lineage>
</organism>
<evidence type="ECO:0000313" key="2">
    <source>
        <dbReference type="Proteomes" id="UP000008237"/>
    </source>
</evidence>
<sequence length="92" mass="10155">MAPPEGYVEMVRCMFGSSPCQIIAQEELASLASLSENKSEKEGKIFSLALLSEHESEKEGMILGVQISFRRLTKDGPTRRLCGNGQMYNVIS</sequence>
<dbReference type="AlphaFoldDB" id="E2BNR7"/>